<proteinExistence type="predicted"/>
<dbReference type="OrthoDB" id="2414723at2759"/>
<evidence type="ECO:0000256" key="1">
    <source>
        <dbReference type="SAM" id="MobiDB-lite"/>
    </source>
</evidence>
<reference evidence="2 3" key="2">
    <citation type="submission" date="2018-11" db="EMBL/GenBank/DDBJ databases">
        <authorList>
            <consortium name="Pathogen Informatics"/>
        </authorList>
    </citation>
    <scope>NUCLEOTIDE SEQUENCE [LARGE SCALE GENOMIC DNA]</scope>
    <source>
        <strain evidence="2 3">Egypt</strain>
    </source>
</reference>
<keyword evidence="3" id="KW-1185">Reference proteome</keyword>
<name>A0A183A8W4_9TREM</name>
<evidence type="ECO:0000313" key="3">
    <source>
        <dbReference type="Proteomes" id="UP000272942"/>
    </source>
</evidence>
<reference evidence="4" key="1">
    <citation type="submission" date="2016-06" db="UniProtKB">
        <authorList>
            <consortium name="WormBaseParasite"/>
        </authorList>
    </citation>
    <scope>IDENTIFICATION</scope>
</reference>
<evidence type="ECO:0000313" key="4">
    <source>
        <dbReference type="WBParaSite" id="ECPE_0000340201-mRNA-1"/>
    </source>
</evidence>
<dbReference type="EMBL" id="UZAN01040359">
    <property type="protein sequence ID" value="VDP69392.1"/>
    <property type="molecule type" value="Genomic_DNA"/>
</dbReference>
<dbReference type="WBParaSite" id="ECPE_0000340201-mRNA-1">
    <property type="protein sequence ID" value="ECPE_0000340201-mRNA-1"/>
    <property type="gene ID" value="ECPE_0000340201"/>
</dbReference>
<feature type="compositionally biased region" description="Polar residues" evidence="1">
    <location>
        <begin position="154"/>
        <end position="166"/>
    </location>
</feature>
<accession>A0A183A8W4</accession>
<feature type="region of interest" description="Disordered" evidence="1">
    <location>
        <begin position="1"/>
        <end position="28"/>
    </location>
</feature>
<dbReference type="Proteomes" id="UP000272942">
    <property type="component" value="Unassembled WGS sequence"/>
</dbReference>
<sequence length="283" mass="29753">MQPNSTSTGMQLQGSTTSTSMGHEPGELVGMDTRLPACQRNTDLLTLLQSLSNTSLLLGPAMAQFVPRLLEPLLAGSDTAAYGAAQRDSILKTGSTTGSMVQLFQTLAQSFNSTQASVSTPGSFDYGQRTDGKPEPVNLYAYPSHCTTTTTTTMSTPAGTEQTNVSPKPEPHRFHTPSAPFGDNRFRAQTSPNGSATLAGDYEQSEKAAIGCVNPESVNGLCPGHSNAQALKPGAMNSFQPKPATNWSKLGVPQPATPTRFTAPVHVDVGGTLYTSSLETLTK</sequence>
<feature type="compositionally biased region" description="Polar residues" evidence="1">
    <location>
        <begin position="1"/>
        <end position="21"/>
    </location>
</feature>
<dbReference type="AlphaFoldDB" id="A0A183A8W4"/>
<feature type="region of interest" description="Disordered" evidence="1">
    <location>
        <begin position="150"/>
        <end position="172"/>
    </location>
</feature>
<gene>
    <name evidence="2" type="ORF">ECPE_LOCUS3399</name>
</gene>
<evidence type="ECO:0000313" key="2">
    <source>
        <dbReference type="EMBL" id="VDP69392.1"/>
    </source>
</evidence>
<organism evidence="4">
    <name type="scientific">Echinostoma caproni</name>
    <dbReference type="NCBI Taxonomy" id="27848"/>
    <lineage>
        <taxon>Eukaryota</taxon>
        <taxon>Metazoa</taxon>
        <taxon>Spiralia</taxon>
        <taxon>Lophotrochozoa</taxon>
        <taxon>Platyhelminthes</taxon>
        <taxon>Trematoda</taxon>
        <taxon>Digenea</taxon>
        <taxon>Plagiorchiida</taxon>
        <taxon>Echinostomata</taxon>
        <taxon>Echinostomatoidea</taxon>
        <taxon>Echinostomatidae</taxon>
        <taxon>Echinostoma</taxon>
    </lineage>
</organism>
<protein>
    <submittedName>
        <fullName evidence="4">BTB_2 domain-containing protein</fullName>
    </submittedName>
</protein>